<sequence length="464" mass="51379">MPVFADFRGRLYPNCSFLSYQGNQLYAAMLELFEGEALTEEGVRYFLIYGANVYGLDKLSFKERYDWVLENASLILNLDMDFIRGAADVISFVNFALNFRKWYTNPTAKIHMFINQDATCSGLQHIASLLADQNLAQNVNVTGEAENAGDVYQDIANKVASVPMPGVLAYLDITRSLVKRPVMTLPYGVTKLGMADQIKGRALAKITKDKEVLFIFPAKAGTPAAFLHSAGNVALTPQDISNLVKVLWDTINTSYVAIYELKEAVQGLARVMTKLNAPIAWVAPSGLNITQHYLQSTEDRIVTYQGGKRTKFVVHNYEKDTFNASKQANSLMPNFVHSFDSSLVVKLLASTEFNVITIHDCFGCHPNHMGLLRQIIFTVFADMYLTKNHLQEFFDHNIRHLKESGVTITKAAGSIFATDPLTGIEYELPNIPAGRVCGPSPAGPSQTSLTWLARMLAILTAPNG</sequence>
<dbReference type="AlphaFoldDB" id="A0A4P8NPC2"/>
<feature type="domain" description="DNA-directed RNA polymerase C-terminal" evidence="8">
    <location>
        <begin position="37"/>
        <end position="404"/>
    </location>
</feature>
<reference evidence="9" key="1">
    <citation type="journal article" date="2018" name="BMC Evol. Biol.">
        <title>The linear mitochondrial genome of the quarantine chytrid Synchytrium endobioticum; insights into the evolution and recent history of an obligate biotrophic plant pathogen.</title>
        <authorList>
            <person name="van de Vossenberg B.T.L.H."/>
            <person name="Brankovics B."/>
            <person name="Nguyen H.D.T."/>
            <person name="van Gent-Pelzer M.P.E."/>
            <person name="Smith D."/>
            <person name="Dadej K."/>
            <person name="Przetakiewicz J."/>
            <person name="Kreuze J.F."/>
            <person name="Boerma M."/>
            <person name="van Leeuwen G.C.M."/>
            <person name="Andre Levesque C."/>
            <person name="van der Lee T.A.J."/>
        </authorList>
    </citation>
    <scope>NUCLEOTIDE SEQUENCE</scope>
    <source>
        <strain evidence="9">CBS 809.83</strain>
    </source>
</reference>
<geneLocation type="mitochondrion" evidence="9"/>
<evidence type="ECO:0000256" key="3">
    <source>
        <dbReference type="ARBA" id="ARBA00022478"/>
    </source>
</evidence>
<keyword evidence="5" id="KW-0548">Nucleotidyltransferase</keyword>
<accession>A0A4P8NPC2</accession>
<dbReference type="GO" id="GO:0003899">
    <property type="term" value="F:DNA-directed RNA polymerase activity"/>
    <property type="evidence" value="ECO:0007669"/>
    <property type="project" value="UniProtKB-EC"/>
</dbReference>
<dbReference type="Pfam" id="PF00940">
    <property type="entry name" value="RNA_pol"/>
    <property type="match status" value="1"/>
</dbReference>
<dbReference type="PANTHER" id="PTHR10102">
    <property type="entry name" value="DNA-DIRECTED RNA POLYMERASE, MITOCHONDRIAL"/>
    <property type="match status" value="1"/>
</dbReference>
<protein>
    <recommendedName>
        <fullName evidence="2">DNA-directed RNA polymerase</fullName>
        <ecNumber evidence="2">2.7.7.6</ecNumber>
    </recommendedName>
</protein>
<proteinExistence type="inferred from homology"/>
<evidence type="ECO:0000256" key="2">
    <source>
        <dbReference type="ARBA" id="ARBA00012418"/>
    </source>
</evidence>
<keyword evidence="6" id="KW-0804">Transcription</keyword>
<comment type="similarity">
    <text evidence="1">Belongs to the phage and mitochondrial RNA polymerase family.</text>
</comment>
<gene>
    <name evidence="9" type="primary">orf464</name>
</gene>
<evidence type="ECO:0000259" key="8">
    <source>
        <dbReference type="Pfam" id="PF00940"/>
    </source>
</evidence>
<organism evidence="9">
    <name type="scientific">Powellomyces hirtus</name>
    <dbReference type="NCBI Taxonomy" id="109895"/>
    <lineage>
        <taxon>Eukaryota</taxon>
        <taxon>Fungi</taxon>
        <taxon>Fungi incertae sedis</taxon>
        <taxon>Chytridiomycota</taxon>
        <taxon>Chytridiomycota incertae sedis</taxon>
        <taxon>Chytridiomycetes</taxon>
        <taxon>Spizellomycetales</taxon>
        <taxon>Powellomycetaceae</taxon>
        <taxon>Powellomyces</taxon>
    </lineage>
</organism>
<name>A0A4P8NPC2_9FUNG</name>
<evidence type="ECO:0000256" key="7">
    <source>
        <dbReference type="ARBA" id="ARBA00048552"/>
    </source>
</evidence>
<dbReference type="GO" id="GO:0001018">
    <property type="term" value="F:mitochondrial promoter sequence-specific DNA binding"/>
    <property type="evidence" value="ECO:0007669"/>
    <property type="project" value="TreeGrafter"/>
</dbReference>
<evidence type="ECO:0000256" key="1">
    <source>
        <dbReference type="ARBA" id="ARBA00009493"/>
    </source>
</evidence>
<evidence type="ECO:0000256" key="5">
    <source>
        <dbReference type="ARBA" id="ARBA00022695"/>
    </source>
</evidence>
<dbReference type="SUPFAM" id="SSF56672">
    <property type="entry name" value="DNA/RNA polymerases"/>
    <property type="match status" value="1"/>
</dbReference>
<keyword evidence="4" id="KW-0808">Transferase</keyword>
<dbReference type="InterPro" id="IPR043502">
    <property type="entry name" value="DNA/RNA_pol_sf"/>
</dbReference>
<dbReference type="EC" id="2.7.7.6" evidence="2"/>
<dbReference type="InterPro" id="IPR046950">
    <property type="entry name" value="DNA-dir_Rpol_C_phage-type"/>
</dbReference>
<keyword evidence="3" id="KW-0240">DNA-directed RNA polymerase</keyword>
<evidence type="ECO:0000256" key="4">
    <source>
        <dbReference type="ARBA" id="ARBA00022679"/>
    </source>
</evidence>
<evidence type="ECO:0000256" key="6">
    <source>
        <dbReference type="ARBA" id="ARBA00023163"/>
    </source>
</evidence>
<dbReference type="GO" id="GO:0034245">
    <property type="term" value="C:mitochondrial DNA-directed RNA polymerase complex"/>
    <property type="evidence" value="ECO:0007669"/>
    <property type="project" value="TreeGrafter"/>
</dbReference>
<dbReference type="EMBL" id="MK292693">
    <property type="protein sequence ID" value="QCQ69090.1"/>
    <property type="molecule type" value="Genomic_DNA"/>
</dbReference>
<evidence type="ECO:0000313" key="9">
    <source>
        <dbReference type="EMBL" id="QCQ69090.1"/>
    </source>
</evidence>
<dbReference type="PANTHER" id="PTHR10102:SF0">
    <property type="entry name" value="DNA-DIRECTED RNA POLYMERASE, MITOCHONDRIAL"/>
    <property type="match status" value="1"/>
</dbReference>
<keyword evidence="9" id="KW-0496">Mitochondrion</keyword>
<dbReference type="GO" id="GO:0006390">
    <property type="term" value="P:mitochondrial transcription"/>
    <property type="evidence" value="ECO:0007669"/>
    <property type="project" value="TreeGrafter"/>
</dbReference>
<dbReference type="InterPro" id="IPR002092">
    <property type="entry name" value="DNA-dir_Rpol_phage-type"/>
</dbReference>
<dbReference type="PROSITE" id="PS00489">
    <property type="entry name" value="RNA_POL_PHAGE_2"/>
    <property type="match status" value="1"/>
</dbReference>
<dbReference type="Gene3D" id="1.10.287.280">
    <property type="match status" value="1"/>
</dbReference>
<comment type="catalytic activity">
    <reaction evidence="7">
        <text>RNA(n) + a ribonucleoside 5'-triphosphate = RNA(n+1) + diphosphate</text>
        <dbReference type="Rhea" id="RHEA:21248"/>
        <dbReference type="Rhea" id="RHEA-COMP:14527"/>
        <dbReference type="Rhea" id="RHEA-COMP:17342"/>
        <dbReference type="ChEBI" id="CHEBI:33019"/>
        <dbReference type="ChEBI" id="CHEBI:61557"/>
        <dbReference type="ChEBI" id="CHEBI:140395"/>
        <dbReference type="EC" id="2.7.7.6"/>
    </reaction>
</comment>
<dbReference type="Gene3D" id="1.10.150.20">
    <property type="entry name" value="5' to 3' exonuclease, C-terminal subdomain"/>
    <property type="match status" value="1"/>
</dbReference>